<evidence type="ECO:0000313" key="3">
    <source>
        <dbReference type="Proteomes" id="UP000278085"/>
    </source>
</evidence>
<reference evidence="2 3" key="1">
    <citation type="submission" date="2018-12" db="EMBL/GenBank/DDBJ databases">
        <authorList>
            <person name="Yang E."/>
        </authorList>
    </citation>
    <scope>NUCLEOTIDE SEQUENCE [LARGE SCALE GENOMIC DNA]</scope>
    <source>
        <strain evidence="2 3">SOD</strain>
    </source>
</reference>
<sequence>MDNPYAPPASGQGAPQDRGAAYLPTPFSLEGRIGRMRFLVYALLPPTVLVLVLAYLLGPLGLARQPGIAQLAGAAVGLAALAIVLAMTRRRLHDLARPGWWALLMLLAPFNLLVIAYLLCRPGDAGWNRFGPAPDENTTLVSAGVWIMLLLGVTAIVAQFDIR</sequence>
<comment type="caution">
    <text evidence="2">The sequence shown here is derived from an EMBL/GenBank/DDBJ whole genome shotgun (WGS) entry which is preliminary data.</text>
</comment>
<dbReference type="AlphaFoldDB" id="A0A430HIE1"/>
<dbReference type="Proteomes" id="UP000278085">
    <property type="component" value="Unassembled WGS sequence"/>
</dbReference>
<organism evidence="2 3">
    <name type="scientific">Massilia atriviolacea</name>
    <dbReference type="NCBI Taxonomy" id="2495579"/>
    <lineage>
        <taxon>Bacteria</taxon>
        <taxon>Pseudomonadati</taxon>
        <taxon>Pseudomonadota</taxon>
        <taxon>Betaproteobacteria</taxon>
        <taxon>Burkholderiales</taxon>
        <taxon>Oxalobacteraceae</taxon>
        <taxon>Telluria group</taxon>
        <taxon>Massilia</taxon>
    </lineage>
</organism>
<dbReference type="PANTHER" id="PTHR34980:SF3">
    <property type="entry name" value="BLR8105 PROTEIN"/>
    <property type="match status" value="1"/>
</dbReference>
<dbReference type="GO" id="GO:0005886">
    <property type="term" value="C:plasma membrane"/>
    <property type="evidence" value="ECO:0007669"/>
    <property type="project" value="TreeGrafter"/>
</dbReference>
<keyword evidence="1" id="KW-1133">Transmembrane helix</keyword>
<keyword evidence="1" id="KW-0812">Transmembrane</keyword>
<accession>A0A430HIE1</accession>
<keyword evidence="1" id="KW-0472">Membrane</keyword>
<feature type="transmembrane region" description="Helical" evidence="1">
    <location>
        <begin position="100"/>
        <end position="119"/>
    </location>
</feature>
<feature type="transmembrane region" description="Helical" evidence="1">
    <location>
        <begin position="139"/>
        <end position="160"/>
    </location>
</feature>
<dbReference type="RefSeq" id="WP_126075628.1">
    <property type="nucleotide sequence ID" value="NZ_CP051166.1"/>
</dbReference>
<dbReference type="EMBL" id="RXLQ01000010">
    <property type="protein sequence ID" value="RSZ57285.1"/>
    <property type="molecule type" value="Genomic_DNA"/>
</dbReference>
<feature type="transmembrane region" description="Helical" evidence="1">
    <location>
        <begin position="68"/>
        <end position="88"/>
    </location>
</feature>
<name>A0A430HIE1_9BURK</name>
<keyword evidence="3" id="KW-1185">Reference proteome</keyword>
<evidence type="ECO:0000313" key="2">
    <source>
        <dbReference type="EMBL" id="RSZ57285.1"/>
    </source>
</evidence>
<feature type="transmembrane region" description="Helical" evidence="1">
    <location>
        <begin position="38"/>
        <end position="56"/>
    </location>
</feature>
<dbReference type="Pfam" id="PF05656">
    <property type="entry name" value="DUF805"/>
    <property type="match status" value="1"/>
</dbReference>
<evidence type="ECO:0000256" key="1">
    <source>
        <dbReference type="SAM" id="Phobius"/>
    </source>
</evidence>
<gene>
    <name evidence="2" type="ORF">EJB06_19165</name>
</gene>
<dbReference type="OrthoDB" id="9812349at2"/>
<dbReference type="InterPro" id="IPR008523">
    <property type="entry name" value="DUF805"/>
</dbReference>
<proteinExistence type="predicted"/>
<protein>
    <submittedName>
        <fullName evidence="2">DUF805 domain-containing protein</fullName>
    </submittedName>
</protein>
<dbReference type="PANTHER" id="PTHR34980">
    <property type="entry name" value="INNER MEMBRANE PROTEIN-RELATED-RELATED"/>
    <property type="match status" value="1"/>
</dbReference>